<evidence type="ECO:0000313" key="2">
    <source>
        <dbReference type="Proteomes" id="UP000499080"/>
    </source>
</evidence>
<keyword evidence="2" id="KW-1185">Reference proteome</keyword>
<protein>
    <submittedName>
        <fullName evidence="1">Uncharacterized protein</fullName>
    </submittedName>
</protein>
<dbReference type="OrthoDB" id="6431503at2759"/>
<organism evidence="1 2">
    <name type="scientific">Araneus ventricosus</name>
    <name type="common">Orbweaver spider</name>
    <name type="synonym">Epeira ventricosa</name>
    <dbReference type="NCBI Taxonomy" id="182803"/>
    <lineage>
        <taxon>Eukaryota</taxon>
        <taxon>Metazoa</taxon>
        <taxon>Ecdysozoa</taxon>
        <taxon>Arthropoda</taxon>
        <taxon>Chelicerata</taxon>
        <taxon>Arachnida</taxon>
        <taxon>Araneae</taxon>
        <taxon>Araneomorphae</taxon>
        <taxon>Entelegynae</taxon>
        <taxon>Araneoidea</taxon>
        <taxon>Araneidae</taxon>
        <taxon>Araneus</taxon>
    </lineage>
</organism>
<sequence>MLYYHLNQYMNMEDGLLHYREAPDAVKEYTQDYLANTNVYTQFKLYMDVQVLPEATTTMNDLRSAVRQFLKAMKNLSIHESELITKFDEEFAVSVPSK</sequence>
<dbReference type="AlphaFoldDB" id="A0A4Y2LI60"/>
<dbReference type="EMBL" id="BGPR01199370">
    <property type="protein sequence ID" value="GBN13653.1"/>
    <property type="molecule type" value="Genomic_DNA"/>
</dbReference>
<dbReference type="Proteomes" id="UP000499080">
    <property type="component" value="Unassembled WGS sequence"/>
</dbReference>
<evidence type="ECO:0000313" key="1">
    <source>
        <dbReference type="EMBL" id="GBN13653.1"/>
    </source>
</evidence>
<comment type="caution">
    <text evidence="1">The sequence shown here is derived from an EMBL/GenBank/DDBJ whole genome shotgun (WGS) entry which is preliminary data.</text>
</comment>
<name>A0A4Y2LI60_ARAVE</name>
<proteinExistence type="predicted"/>
<gene>
    <name evidence="1" type="ORF">AVEN_61977_1</name>
</gene>
<reference evidence="1 2" key="1">
    <citation type="journal article" date="2019" name="Sci. Rep.">
        <title>Orb-weaving spider Araneus ventricosus genome elucidates the spidroin gene catalogue.</title>
        <authorList>
            <person name="Kono N."/>
            <person name="Nakamura H."/>
            <person name="Ohtoshi R."/>
            <person name="Moran D.A.P."/>
            <person name="Shinohara A."/>
            <person name="Yoshida Y."/>
            <person name="Fujiwara M."/>
            <person name="Mori M."/>
            <person name="Tomita M."/>
            <person name="Arakawa K."/>
        </authorList>
    </citation>
    <scope>NUCLEOTIDE SEQUENCE [LARGE SCALE GENOMIC DNA]</scope>
</reference>
<accession>A0A4Y2LI60</accession>